<name>A0A367EA64_9ACTN</name>
<feature type="compositionally biased region" description="Low complexity" evidence="1">
    <location>
        <begin position="94"/>
        <end position="108"/>
    </location>
</feature>
<reference evidence="2 3" key="1">
    <citation type="submission" date="2018-06" db="EMBL/GenBank/DDBJ databases">
        <title>Streptomyces reniochalinae sp. nov. and Streptomyces diacarnus sp. nov. from marine sponges.</title>
        <authorList>
            <person name="Li L."/>
        </authorList>
    </citation>
    <scope>NUCLEOTIDE SEQUENCE [LARGE SCALE GENOMIC DNA]</scope>
    <source>
        <strain evidence="2 3">LHW50302</strain>
    </source>
</reference>
<dbReference type="Proteomes" id="UP000253507">
    <property type="component" value="Unassembled WGS sequence"/>
</dbReference>
<accession>A0A367EA64</accession>
<dbReference type="EMBL" id="QOIM01000042">
    <property type="protein sequence ID" value="RCG14948.1"/>
    <property type="molecule type" value="Genomic_DNA"/>
</dbReference>
<sequence>MAEAAPHITIGHHPDAGVVAAPSHEHHVTDHLLRRVGLDPLPDSHLYALTEPGRDPVRRTQLAVQSLRAARQNVHADAAYDLLPGERPQEPSLAAASAQQRRAQAATAVSPTRTGTAPARSGPLIESTYRPARPCTGSPRTTARRNVPVSLELEPDVAFGSIPEFGVAAAVADDRPFLDEVLRKHHFAYNARLDVYLLPSGIPHNSAVEAVVAATHEFQDAGLSVAADPRAVVPPPALALDDAEVQKPVPGQSLPALTAELHELRHPSDVSDRLLQALDEQTGAIGDLEQFIDTAAAWCDRLDSADGRELALHLRSIAHHVSFLGDQLHRAALEMDDMPDTTPEDATPLAEVPLLERHTWLPVTHTARSRAAMASSPHRPPASPKPPTTEAVRPPAAPPHPRHTR</sequence>
<evidence type="ECO:0000256" key="1">
    <source>
        <dbReference type="SAM" id="MobiDB-lite"/>
    </source>
</evidence>
<dbReference type="RefSeq" id="WP_114018485.1">
    <property type="nucleotide sequence ID" value="NZ_QOIM01000042.1"/>
</dbReference>
<dbReference type="OrthoDB" id="4322922at2"/>
<organism evidence="2 3">
    <name type="scientific">Streptomyces reniochalinae</name>
    <dbReference type="NCBI Taxonomy" id="2250578"/>
    <lineage>
        <taxon>Bacteria</taxon>
        <taxon>Bacillati</taxon>
        <taxon>Actinomycetota</taxon>
        <taxon>Actinomycetes</taxon>
        <taxon>Kitasatosporales</taxon>
        <taxon>Streptomycetaceae</taxon>
        <taxon>Streptomyces</taxon>
    </lineage>
</organism>
<feature type="region of interest" description="Disordered" evidence="1">
    <location>
        <begin position="367"/>
        <end position="405"/>
    </location>
</feature>
<feature type="compositionally biased region" description="Low complexity" evidence="1">
    <location>
        <begin position="367"/>
        <end position="377"/>
    </location>
</feature>
<evidence type="ECO:0000313" key="2">
    <source>
        <dbReference type="EMBL" id="RCG14948.1"/>
    </source>
</evidence>
<comment type="caution">
    <text evidence="2">The sequence shown here is derived from an EMBL/GenBank/DDBJ whole genome shotgun (WGS) entry which is preliminary data.</text>
</comment>
<feature type="compositionally biased region" description="Pro residues" evidence="1">
    <location>
        <begin position="378"/>
        <end position="387"/>
    </location>
</feature>
<keyword evidence="3" id="KW-1185">Reference proteome</keyword>
<evidence type="ECO:0000313" key="3">
    <source>
        <dbReference type="Proteomes" id="UP000253507"/>
    </source>
</evidence>
<dbReference type="AlphaFoldDB" id="A0A367EA64"/>
<protein>
    <submittedName>
        <fullName evidence="2">Uncharacterized protein</fullName>
    </submittedName>
</protein>
<gene>
    <name evidence="2" type="ORF">DQ392_28215</name>
</gene>
<feature type="region of interest" description="Disordered" evidence="1">
    <location>
        <begin position="84"/>
        <end position="143"/>
    </location>
</feature>
<proteinExistence type="predicted"/>